<keyword evidence="1" id="KW-0805">Transcription regulation</keyword>
<dbReference type="InterPro" id="IPR036388">
    <property type="entry name" value="WH-like_DNA-bd_sf"/>
</dbReference>
<dbReference type="Proteomes" id="UP000626786">
    <property type="component" value="Unassembled WGS sequence"/>
</dbReference>
<dbReference type="EMBL" id="JACSQN010000008">
    <property type="protein sequence ID" value="MBD7984995.1"/>
    <property type="molecule type" value="Genomic_DNA"/>
</dbReference>
<evidence type="ECO:0000256" key="1">
    <source>
        <dbReference type="ARBA" id="ARBA00023015"/>
    </source>
</evidence>
<gene>
    <name evidence="5" type="ORF">H9649_10390</name>
</gene>
<keyword evidence="6" id="KW-1185">Reference proteome</keyword>
<comment type="caution">
    <text evidence="5">The sequence shown here is derived from an EMBL/GenBank/DDBJ whole genome shotgun (WGS) entry which is preliminary data.</text>
</comment>
<dbReference type="RefSeq" id="WP_191694717.1">
    <property type="nucleotide sequence ID" value="NZ_JACSQN010000008.1"/>
</dbReference>
<dbReference type="InterPro" id="IPR002577">
    <property type="entry name" value="HTH_HxlR"/>
</dbReference>
<evidence type="ECO:0000256" key="3">
    <source>
        <dbReference type="ARBA" id="ARBA00023163"/>
    </source>
</evidence>
<sequence length="124" mass="14298">MRINDELNHTNNQSNCDSFHEMIEFIGKRWTGVIVYRLLDGPKRYHELVAEIEGISDRLLIERLRELEIHGIVSKNVPDVPSRKVEYELTKVGKELEAVIVSVLKWVQANGCLEIVKNKNSDTL</sequence>
<organism evidence="5 6">
    <name type="scientific">Sporosarcina quadrami</name>
    <dbReference type="NCBI Taxonomy" id="2762234"/>
    <lineage>
        <taxon>Bacteria</taxon>
        <taxon>Bacillati</taxon>
        <taxon>Bacillota</taxon>
        <taxon>Bacilli</taxon>
        <taxon>Bacillales</taxon>
        <taxon>Caryophanaceae</taxon>
        <taxon>Sporosarcina</taxon>
    </lineage>
</organism>
<accession>A0ABR8UAD7</accession>
<dbReference type="Pfam" id="PF01638">
    <property type="entry name" value="HxlR"/>
    <property type="match status" value="1"/>
</dbReference>
<evidence type="ECO:0000313" key="6">
    <source>
        <dbReference type="Proteomes" id="UP000626786"/>
    </source>
</evidence>
<dbReference type="PROSITE" id="PS51118">
    <property type="entry name" value="HTH_HXLR"/>
    <property type="match status" value="1"/>
</dbReference>
<proteinExistence type="predicted"/>
<dbReference type="InterPro" id="IPR036390">
    <property type="entry name" value="WH_DNA-bd_sf"/>
</dbReference>
<evidence type="ECO:0000259" key="4">
    <source>
        <dbReference type="PROSITE" id="PS51118"/>
    </source>
</evidence>
<reference evidence="5 6" key="1">
    <citation type="submission" date="2020-08" db="EMBL/GenBank/DDBJ databases">
        <title>A Genomic Blueprint of the Chicken Gut Microbiome.</title>
        <authorList>
            <person name="Gilroy R."/>
            <person name="Ravi A."/>
            <person name="Getino M."/>
            <person name="Pursley I."/>
            <person name="Horton D.L."/>
            <person name="Alikhan N.-F."/>
            <person name="Baker D."/>
            <person name="Gharbi K."/>
            <person name="Hall N."/>
            <person name="Watson M."/>
            <person name="Adriaenssens E.M."/>
            <person name="Foster-Nyarko E."/>
            <person name="Jarju S."/>
            <person name="Secka A."/>
            <person name="Antonio M."/>
            <person name="Oren A."/>
            <person name="Chaudhuri R."/>
            <person name="La Ragione R.M."/>
            <person name="Hildebrand F."/>
            <person name="Pallen M.J."/>
        </authorList>
    </citation>
    <scope>NUCLEOTIDE SEQUENCE [LARGE SCALE GENOMIC DNA]</scope>
    <source>
        <strain evidence="5 6">Sa2YVA2</strain>
    </source>
</reference>
<dbReference type="PANTHER" id="PTHR33204:SF37">
    <property type="entry name" value="HTH-TYPE TRANSCRIPTIONAL REGULATOR YODB"/>
    <property type="match status" value="1"/>
</dbReference>
<protein>
    <submittedName>
        <fullName evidence="5">Helix-turn-helix transcriptional regulator</fullName>
    </submittedName>
</protein>
<dbReference type="PANTHER" id="PTHR33204">
    <property type="entry name" value="TRANSCRIPTIONAL REGULATOR, MARR FAMILY"/>
    <property type="match status" value="1"/>
</dbReference>
<feature type="domain" description="HTH hxlR-type" evidence="4">
    <location>
        <begin position="16"/>
        <end position="115"/>
    </location>
</feature>
<dbReference type="SUPFAM" id="SSF46785">
    <property type="entry name" value="Winged helix' DNA-binding domain"/>
    <property type="match status" value="1"/>
</dbReference>
<keyword evidence="2" id="KW-0238">DNA-binding</keyword>
<keyword evidence="3" id="KW-0804">Transcription</keyword>
<evidence type="ECO:0000313" key="5">
    <source>
        <dbReference type="EMBL" id="MBD7984995.1"/>
    </source>
</evidence>
<name>A0ABR8UAD7_9BACL</name>
<evidence type="ECO:0000256" key="2">
    <source>
        <dbReference type="ARBA" id="ARBA00023125"/>
    </source>
</evidence>
<dbReference type="Gene3D" id="1.10.10.10">
    <property type="entry name" value="Winged helix-like DNA-binding domain superfamily/Winged helix DNA-binding domain"/>
    <property type="match status" value="1"/>
</dbReference>